<evidence type="ECO:0000256" key="5">
    <source>
        <dbReference type="ARBA" id="ARBA00022833"/>
    </source>
</evidence>
<dbReference type="Proteomes" id="UP000297814">
    <property type="component" value="Unassembled WGS sequence"/>
</dbReference>
<dbReference type="FunFam" id="3.40.1050.10:FF:000001">
    <property type="entry name" value="Carbonic anhydrase"/>
    <property type="match status" value="1"/>
</dbReference>
<dbReference type="GO" id="GO:0034599">
    <property type="term" value="P:cellular response to oxidative stress"/>
    <property type="evidence" value="ECO:0007669"/>
    <property type="project" value="TreeGrafter"/>
</dbReference>
<accession>A0A4Z1GIJ3</accession>
<feature type="binding site" evidence="9">
    <location>
        <position position="85"/>
    </location>
    <ligand>
        <name>Zn(2+)</name>
        <dbReference type="ChEBI" id="CHEBI:29105"/>
    </ligand>
</feature>
<keyword evidence="6 10" id="KW-0456">Lyase</keyword>
<dbReference type="EMBL" id="PQXK01000205">
    <property type="protein sequence ID" value="TGO34271.1"/>
    <property type="molecule type" value="Genomic_DNA"/>
</dbReference>
<evidence type="ECO:0000256" key="10">
    <source>
        <dbReference type="RuleBase" id="RU003956"/>
    </source>
</evidence>
<evidence type="ECO:0000256" key="6">
    <source>
        <dbReference type="ARBA" id="ARBA00023239"/>
    </source>
</evidence>
<comment type="similarity">
    <text evidence="1 10">Belongs to the beta-class carbonic anhydrase family.</text>
</comment>
<dbReference type="GO" id="GO:0015976">
    <property type="term" value="P:carbon utilization"/>
    <property type="evidence" value="ECO:0007669"/>
    <property type="project" value="InterPro"/>
</dbReference>
<dbReference type="EC" id="4.2.1.1" evidence="2 10"/>
<evidence type="ECO:0000256" key="2">
    <source>
        <dbReference type="ARBA" id="ARBA00012925"/>
    </source>
</evidence>
<name>A0A4Z1GIJ3_9HELO</name>
<dbReference type="GO" id="GO:0071244">
    <property type="term" value="P:cellular response to carbon dioxide"/>
    <property type="evidence" value="ECO:0007669"/>
    <property type="project" value="TreeGrafter"/>
</dbReference>
<keyword evidence="4 9" id="KW-0479">Metal-binding</keyword>
<dbReference type="PANTHER" id="PTHR11002">
    <property type="entry name" value="CARBONIC ANHYDRASE"/>
    <property type="match status" value="1"/>
</dbReference>
<dbReference type="SMART" id="SM00947">
    <property type="entry name" value="Pro_CA"/>
    <property type="match status" value="1"/>
</dbReference>
<evidence type="ECO:0000256" key="1">
    <source>
        <dbReference type="ARBA" id="ARBA00006217"/>
    </source>
</evidence>
<comment type="caution">
    <text evidence="12">The sequence shown here is derived from an EMBL/GenBank/DDBJ whole genome shotgun (WGS) entry which is preliminary data.</text>
</comment>
<dbReference type="SUPFAM" id="SSF53056">
    <property type="entry name" value="beta-carbonic anhydrase, cab"/>
    <property type="match status" value="1"/>
</dbReference>
<reference evidence="12 13" key="1">
    <citation type="submission" date="2017-12" db="EMBL/GenBank/DDBJ databases">
        <title>Comparative genomics of Botrytis spp.</title>
        <authorList>
            <person name="Valero-Jimenez C.A."/>
            <person name="Tapia P."/>
            <person name="Veloso J."/>
            <person name="Silva-Moreno E."/>
            <person name="Staats M."/>
            <person name="Valdes J.H."/>
            <person name="Van Kan J.A.L."/>
        </authorList>
    </citation>
    <scope>NUCLEOTIDE SEQUENCE [LARGE SCALE GENOMIC DNA]</scope>
    <source>
        <strain evidence="12 13">Bh0001</strain>
    </source>
</reference>
<comment type="cofactor">
    <cofactor evidence="9">
        <name>Zn(2+)</name>
        <dbReference type="ChEBI" id="CHEBI:29105"/>
    </cofactor>
    <text evidence="9">Binds 1 zinc ion per subunit.</text>
</comment>
<evidence type="ECO:0000256" key="11">
    <source>
        <dbReference type="SAM" id="SignalP"/>
    </source>
</evidence>
<organism evidence="12 13">
    <name type="scientific">Botrytis hyacinthi</name>
    <dbReference type="NCBI Taxonomy" id="278943"/>
    <lineage>
        <taxon>Eukaryota</taxon>
        <taxon>Fungi</taxon>
        <taxon>Dikarya</taxon>
        <taxon>Ascomycota</taxon>
        <taxon>Pezizomycotina</taxon>
        <taxon>Leotiomycetes</taxon>
        <taxon>Helotiales</taxon>
        <taxon>Sclerotiniaceae</taxon>
        <taxon>Botrytis</taxon>
    </lineage>
</organism>
<dbReference type="CDD" id="cd00883">
    <property type="entry name" value="beta_CA_cladeA"/>
    <property type="match status" value="1"/>
</dbReference>
<dbReference type="PANTHER" id="PTHR11002:SF76">
    <property type="entry name" value="CARBONIC ANHYDRASE"/>
    <property type="match status" value="1"/>
</dbReference>
<comment type="catalytic activity">
    <reaction evidence="8 10">
        <text>hydrogencarbonate + H(+) = CO2 + H2O</text>
        <dbReference type="Rhea" id="RHEA:10748"/>
        <dbReference type="ChEBI" id="CHEBI:15377"/>
        <dbReference type="ChEBI" id="CHEBI:15378"/>
        <dbReference type="ChEBI" id="CHEBI:16526"/>
        <dbReference type="ChEBI" id="CHEBI:17544"/>
        <dbReference type="EC" id="4.2.1.1"/>
    </reaction>
</comment>
<feature type="chain" id="PRO_5021224259" description="Carbonic anhydrase" evidence="11">
    <location>
        <begin position="28"/>
        <end position="283"/>
    </location>
</feature>
<feature type="binding site" evidence="9">
    <location>
        <position position="87"/>
    </location>
    <ligand>
        <name>Zn(2+)</name>
        <dbReference type="ChEBI" id="CHEBI:29105"/>
    </ligand>
</feature>
<dbReference type="InterPro" id="IPR001765">
    <property type="entry name" value="Carbonic_anhydrase"/>
</dbReference>
<feature type="binding site" evidence="9">
    <location>
        <position position="141"/>
    </location>
    <ligand>
        <name>Zn(2+)</name>
        <dbReference type="ChEBI" id="CHEBI:29105"/>
    </ligand>
</feature>
<dbReference type="Gene3D" id="3.40.1050.10">
    <property type="entry name" value="Carbonic anhydrase"/>
    <property type="match status" value="1"/>
</dbReference>
<keyword evidence="11" id="KW-0732">Signal</keyword>
<comment type="function">
    <text evidence="10">Reversible hydration of carbon dioxide.</text>
</comment>
<protein>
    <recommendedName>
        <fullName evidence="3 10">Carbonic anhydrase</fullName>
        <ecNumber evidence="2 10">4.2.1.1</ecNumber>
    </recommendedName>
    <alternativeName>
        <fullName evidence="7 10">Carbonate dehydratase</fullName>
    </alternativeName>
</protein>
<sequence>MGSGNYPLLQFFNHLLYTLLSYLGVYTGRRRQETHDAHTNNPPETPFDYALSSNAAWAGYKSHQNPKFFPTMAQGQTPSILWLGCSDSRVPETTVLGLQPGDVFVHRNIANIVSPTDINSSAVIEYAVAHLKVSHIVVCGHTCCGGAAAALGGARVGGVLDTWLAPLKALSKLHEKELKGIKEDSARAVRLAELNVAKGVEVLMGNVVVEEAVRERGLKVHGVVYDIGCGKIRDLGVGNCNDEEEEEVAGTDGAAESKGAKELVQGAHGMLVFGKGGATLSTA</sequence>
<proteinExistence type="inferred from homology"/>
<dbReference type="InterPro" id="IPR015892">
    <property type="entry name" value="Carbonic_anhydrase_CS"/>
</dbReference>
<evidence type="ECO:0000313" key="12">
    <source>
        <dbReference type="EMBL" id="TGO34271.1"/>
    </source>
</evidence>
<dbReference type="Pfam" id="PF00484">
    <property type="entry name" value="Pro_CA"/>
    <property type="match status" value="1"/>
</dbReference>
<dbReference type="AlphaFoldDB" id="A0A4Z1GIJ3"/>
<evidence type="ECO:0000256" key="4">
    <source>
        <dbReference type="ARBA" id="ARBA00022723"/>
    </source>
</evidence>
<feature type="signal peptide" evidence="11">
    <location>
        <begin position="1"/>
        <end position="27"/>
    </location>
</feature>
<evidence type="ECO:0000256" key="3">
    <source>
        <dbReference type="ARBA" id="ARBA00014628"/>
    </source>
</evidence>
<dbReference type="GO" id="GO:0005737">
    <property type="term" value="C:cytoplasm"/>
    <property type="evidence" value="ECO:0007669"/>
    <property type="project" value="TreeGrafter"/>
</dbReference>
<dbReference type="GO" id="GO:0008270">
    <property type="term" value="F:zinc ion binding"/>
    <property type="evidence" value="ECO:0007669"/>
    <property type="project" value="UniProtKB-UniRule"/>
</dbReference>
<feature type="binding site" evidence="9">
    <location>
        <position position="144"/>
    </location>
    <ligand>
        <name>Zn(2+)</name>
        <dbReference type="ChEBI" id="CHEBI:29105"/>
    </ligand>
</feature>
<keyword evidence="5 9" id="KW-0862">Zinc</keyword>
<evidence type="ECO:0000256" key="8">
    <source>
        <dbReference type="ARBA" id="ARBA00048348"/>
    </source>
</evidence>
<gene>
    <name evidence="12" type="ORF">BHYA_0205g00090</name>
</gene>
<dbReference type="InterPro" id="IPR036874">
    <property type="entry name" value="Carbonic_anhydrase_sf"/>
</dbReference>
<dbReference type="PROSITE" id="PS00705">
    <property type="entry name" value="PROK_CO2_ANHYDRASE_2"/>
    <property type="match status" value="1"/>
</dbReference>
<evidence type="ECO:0000313" key="13">
    <source>
        <dbReference type="Proteomes" id="UP000297814"/>
    </source>
</evidence>
<keyword evidence="13" id="KW-1185">Reference proteome</keyword>
<evidence type="ECO:0000256" key="9">
    <source>
        <dbReference type="PIRSR" id="PIRSR601765-1"/>
    </source>
</evidence>
<dbReference type="GO" id="GO:0004089">
    <property type="term" value="F:carbonate dehydratase activity"/>
    <property type="evidence" value="ECO:0007669"/>
    <property type="project" value="UniProtKB-UniRule"/>
</dbReference>
<evidence type="ECO:0000256" key="7">
    <source>
        <dbReference type="ARBA" id="ARBA00031969"/>
    </source>
</evidence>